<dbReference type="PANTHER" id="PTHR11080">
    <property type="entry name" value="PYRAZINAMIDASE/NICOTINAMIDASE"/>
    <property type="match status" value="1"/>
</dbReference>
<dbReference type="AlphaFoldDB" id="A0AAJ4WC07"/>
<dbReference type="PANTHER" id="PTHR11080:SF2">
    <property type="entry name" value="LD05707P"/>
    <property type="match status" value="1"/>
</dbReference>
<dbReference type="RefSeq" id="WP_074823590.1">
    <property type="nucleotide sequence ID" value="NZ_FOLW01000008.1"/>
</dbReference>
<dbReference type="InterPro" id="IPR000868">
    <property type="entry name" value="Isochorismatase-like_dom"/>
</dbReference>
<protein>
    <recommendedName>
        <fullName evidence="8">Nicotinamidase</fullName>
        <ecNumber evidence="6">3.5.1.19</ecNumber>
    </recommendedName>
    <alternativeName>
        <fullName evidence="7">Nicotinamide deamidase</fullName>
    </alternativeName>
</protein>
<dbReference type="Proteomes" id="UP000226420">
    <property type="component" value="Unassembled WGS sequence"/>
</dbReference>
<accession>A0AAJ4WC07</accession>
<reference evidence="10 11" key="1">
    <citation type="submission" date="2016-10" db="EMBL/GenBank/DDBJ databases">
        <authorList>
            <person name="Varghese N."/>
            <person name="Submissions S."/>
        </authorList>
    </citation>
    <scope>NUCLEOTIDE SEQUENCE [LARGE SCALE GENOMIC DNA]</scope>
    <source>
        <strain evidence="10 11">DSM 5563</strain>
    </source>
</reference>
<keyword evidence="2" id="KW-0662">Pyridine nucleotide biosynthesis</keyword>
<evidence type="ECO:0000259" key="9">
    <source>
        <dbReference type="Pfam" id="PF00857"/>
    </source>
</evidence>
<gene>
    <name evidence="10" type="ORF">SAMN02745723_10896</name>
</gene>
<evidence type="ECO:0000256" key="8">
    <source>
        <dbReference type="ARBA" id="ARBA00072277"/>
    </source>
</evidence>
<name>A0AAJ4WC07_9GAMM</name>
<evidence type="ECO:0000256" key="2">
    <source>
        <dbReference type="ARBA" id="ARBA00022642"/>
    </source>
</evidence>
<evidence type="ECO:0000256" key="5">
    <source>
        <dbReference type="ARBA" id="ARBA00037900"/>
    </source>
</evidence>
<evidence type="ECO:0000256" key="1">
    <source>
        <dbReference type="ARBA" id="ARBA00006336"/>
    </source>
</evidence>
<feature type="domain" description="Isochorismatase-like" evidence="9">
    <location>
        <begin position="4"/>
        <end position="205"/>
    </location>
</feature>
<dbReference type="GO" id="GO:0046872">
    <property type="term" value="F:metal ion binding"/>
    <property type="evidence" value="ECO:0007669"/>
    <property type="project" value="UniProtKB-KW"/>
</dbReference>
<sequence length="207" mass="23023">MKKALLLVDLQHDFCLNGALAVPDGDEVIHVANQAIHVFHQRGWPIIATLDWHPANHKSFAVNSGGQIGESGLLNGLPQIWWPVHCVQNTHGASLHEKLEQQQITTLIYKGQNSETDSYSAFFDNDKRSSTPLHDWLTEQNIRQLVIMGLATDYCVKFTVLDGLELGYQVEVLAAGCRGVNLQPTDSEQALTDMMEQGAKIIQLQQL</sequence>
<keyword evidence="4" id="KW-0378">Hydrolase</keyword>
<evidence type="ECO:0000256" key="3">
    <source>
        <dbReference type="ARBA" id="ARBA00022723"/>
    </source>
</evidence>
<dbReference type="NCBIfam" id="NF008623">
    <property type="entry name" value="PRK11609.1"/>
    <property type="match status" value="1"/>
</dbReference>
<evidence type="ECO:0000256" key="6">
    <source>
        <dbReference type="ARBA" id="ARBA00039017"/>
    </source>
</evidence>
<comment type="pathway">
    <text evidence="5">Cofactor biosynthesis; nicotinate biosynthesis; nicotinate from nicotinamide: step 1/1.</text>
</comment>
<organism evidence="10 11">
    <name type="scientific">Pragia fontium DSM 5563 = ATCC 49100</name>
    <dbReference type="NCBI Taxonomy" id="1122977"/>
    <lineage>
        <taxon>Bacteria</taxon>
        <taxon>Pseudomonadati</taxon>
        <taxon>Pseudomonadota</taxon>
        <taxon>Gammaproteobacteria</taxon>
        <taxon>Enterobacterales</taxon>
        <taxon>Budviciaceae</taxon>
        <taxon>Pragia</taxon>
    </lineage>
</organism>
<dbReference type="Pfam" id="PF00857">
    <property type="entry name" value="Isochorismatase"/>
    <property type="match status" value="1"/>
</dbReference>
<dbReference type="GO" id="GO:0008936">
    <property type="term" value="F:nicotinamidase activity"/>
    <property type="evidence" value="ECO:0007669"/>
    <property type="project" value="UniProtKB-EC"/>
</dbReference>
<dbReference type="SUPFAM" id="SSF52499">
    <property type="entry name" value="Isochorismatase-like hydrolases"/>
    <property type="match status" value="1"/>
</dbReference>
<dbReference type="FunFam" id="3.40.50.850:FF:000006">
    <property type="entry name" value="Bifunctional pyrazinamidase/nicotinamidase"/>
    <property type="match status" value="1"/>
</dbReference>
<evidence type="ECO:0000256" key="4">
    <source>
        <dbReference type="ARBA" id="ARBA00022801"/>
    </source>
</evidence>
<dbReference type="InterPro" id="IPR036380">
    <property type="entry name" value="Isochorismatase-like_sf"/>
</dbReference>
<dbReference type="Gene3D" id="3.40.50.850">
    <property type="entry name" value="Isochorismatase-like"/>
    <property type="match status" value="1"/>
</dbReference>
<dbReference type="EMBL" id="FOLW01000008">
    <property type="protein sequence ID" value="SFD12742.1"/>
    <property type="molecule type" value="Genomic_DNA"/>
</dbReference>
<dbReference type="GO" id="GO:0019363">
    <property type="term" value="P:pyridine nucleotide biosynthetic process"/>
    <property type="evidence" value="ECO:0007669"/>
    <property type="project" value="UniProtKB-KW"/>
</dbReference>
<comment type="similarity">
    <text evidence="1">Belongs to the isochorismatase family.</text>
</comment>
<dbReference type="CDD" id="cd01011">
    <property type="entry name" value="nicotinamidase"/>
    <property type="match status" value="1"/>
</dbReference>
<evidence type="ECO:0000313" key="11">
    <source>
        <dbReference type="Proteomes" id="UP000226420"/>
    </source>
</evidence>
<dbReference type="EC" id="3.5.1.19" evidence="6"/>
<dbReference type="InterPro" id="IPR052347">
    <property type="entry name" value="Isochorismatase_Nicotinamidase"/>
</dbReference>
<proteinExistence type="inferred from homology"/>
<keyword evidence="3" id="KW-0479">Metal-binding</keyword>
<evidence type="ECO:0000256" key="7">
    <source>
        <dbReference type="ARBA" id="ARBA00043224"/>
    </source>
</evidence>
<evidence type="ECO:0000313" key="10">
    <source>
        <dbReference type="EMBL" id="SFD12742.1"/>
    </source>
</evidence>
<comment type="caution">
    <text evidence="10">The sequence shown here is derived from an EMBL/GenBank/DDBJ whole genome shotgun (WGS) entry which is preliminary data.</text>
</comment>